<dbReference type="GO" id="GO:0000287">
    <property type="term" value="F:magnesium ion binding"/>
    <property type="evidence" value="ECO:0007669"/>
    <property type="project" value="UniProtKB-UniRule"/>
</dbReference>
<dbReference type="Pfam" id="PF02776">
    <property type="entry name" value="TPP_enzyme_N"/>
    <property type="match status" value="1"/>
</dbReference>
<dbReference type="InterPro" id="IPR012846">
    <property type="entry name" value="Acetolactate_synth_lsu"/>
</dbReference>
<dbReference type="GeneID" id="68635607"/>
<dbReference type="PANTHER" id="PTHR18968">
    <property type="entry name" value="THIAMINE PYROPHOSPHATE ENZYMES"/>
    <property type="match status" value="1"/>
</dbReference>
<dbReference type="FunFam" id="3.40.50.1220:FF:000008">
    <property type="entry name" value="Acetolactate synthase"/>
    <property type="match status" value="1"/>
</dbReference>
<feature type="domain" description="Thiamine pyrophosphate enzyme TPP-binding" evidence="13">
    <location>
        <begin position="405"/>
        <end position="553"/>
    </location>
</feature>
<feature type="domain" description="Thiamine pyrophosphate enzyme central" evidence="12">
    <location>
        <begin position="209"/>
        <end position="342"/>
    </location>
</feature>
<dbReference type="Pfam" id="PF02775">
    <property type="entry name" value="TPP_enzyme_C"/>
    <property type="match status" value="1"/>
</dbReference>
<dbReference type="InterPro" id="IPR012001">
    <property type="entry name" value="Thiamin_PyroP_enz_TPP-bd_dom"/>
</dbReference>
<comment type="pathway">
    <text evidence="2 11">Amino-acid biosynthesis; L-valine biosynthesis; L-valine from pyruvate: step 1/4.</text>
</comment>
<dbReference type="InterPro" id="IPR000399">
    <property type="entry name" value="TPP-bd_CS"/>
</dbReference>
<proteinExistence type="inferred from homology"/>
<dbReference type="GO" id="GO:0009099">
    <property type="term" value="P:L-valine biosynthetic process"/>
    <property type="evidence" value="ECO:0007669"/>
    <property type="project" value="UniProtKB-UniPathway"/>
</dbReference>
<evidence type="ECO:0000256" key="10">
    <source>
        <dbReference type="ARBA" id="ARBA00023304"/>
    </source>
</evidence>
<dbReference type="Gene3D" id="3.40.50.1220">
    <property type="entry name" value="TPP-binding domain"/>
    <property type="match status" value="1"/>
</dbReference>
<dbReference type="CDD" id="cd07035">
    <property type="entry name" value="TPP_PYR_POX_like"/>
    <property type="match status" value="1"/>
</dbReference>
<comment type="cofactor">
    <cofactor evidence="11">
        <name>thiamine diphosphate</name>
        <dbReference type="ChEBI" id="CHEBI:58937"/>
    </cofactor>
    <text evidence="11">Binds 1 thiamine pyrophosphate per subunit.</text>
</comment>
<comment type="similarity">
    <text evidence="3 11">Belongs to the TPP enzyme family.</text>
</comment>
<dbReference type="NCBIfam" id="NF005651">
    <property type="entry name" value="PRK07418.1"/>
    <property type="match status" value="1"/>
</dbReference>
<dbReference type="SUPFAM" id="SSF52518">
    <property type="entry name" value="Thiamin diphosphate-binding fold (THDP-binding)"/>
    <property type="match status" value="2"/>
</dbReference>
<keyword evidence="10 11" id="KW-0100">Branched-chain amino acid biosynthesis</keyword>
<dbReference type="InterPro" id="IPR039368">
    <property type="entry name" value="AHAS_TPP"/>
</dbReference>
<keyword evidence="15" id="KW-0934">Plastid</keyword>
<evidence type="ECO:0000256" key="1">
    <source>
        <dbReference type="ARBA" id="ARBA00004974"/>
    </source>
</evidence>
<dbReference type="RefSeq" id="YP_010199471.1">
    <property type="nucleotide sequence ID" value="NC_058670.1"/>
</dbReference>
<dbReference type="FunFam" id="3.40.50.970:FF:000007">
    <property type="entry name" value="Acetolactate synthase"/>
    <property type="match status" value="1"/>
</dbReference>
<organism evidence="15">
    <name type="scientific">Gracilariopsis tenuifrons</name>
    <dbReference type="NCBI Taxonomy" id="31472"/>
    <lineage>
        <taxon>Eukaryota</taxon>
        <taxon>Rhodophyta</taxon>
        <taxon>Florideophyceae</taxon>
        <taxon>Rhodymeniophycidae</taxon>
        <taxon>Gracilariales</taxon>
        <taxon>Gracilariaceae</taxon>
        <taxon>Gracilariopsis</taxon>
    </lineage>
</organism>
<protein>
    <recommendedName>
        <fullName evidence="4 11">Acetolactate synthase</fullName>
        <ecNumber evidence="4 11">2.2.1.6</ecNumber>
    </recommendedName>
</protein>
<geneLocation type="chloroplast" evidence="15"/>
<dbReference type="SUPFAM" id="SSF52467">
    <property type="entry name" value="DHS-like NAD/FAD-binding domain"/>
    <property type="match status" value="1"/>
</dbReference>
<gene>
    <name evidence="15" type="primary">ilvB</name>
</gene>
<evidence type="ECO:0000259" key="12">
    <source>
        <dbReference type="Pfam" id="PF00205"/>
    </source>
</evidence>
<dbReference type="Pfam" id="PF00205">
    <property type="entry name" value="TPP_enzyme_M"/>
    <property type="match status" value="1"/>
</dbReference>
<keyword evidence="7 11" id="KW-0479">Metal-binding</keyword>
<keyword evidence="5 11" id="KW-0028">Amino-acid biosynthesis</keyword>
<comment type="pathway">
    <text evidence="1 11">Amino-acid biosynthesis; L-isoleucine biosynthesis; L-isoleucine from 2-oxobutanoate: step 1/4.</text>
</comment>
<name>A0A345AI90_9FLOR</name>
<evidence type="ECO:0000256" key="9">
    <source>
        <dbReference type="ARBA" id="ARBA00023052"/>
    </source>
</evidence>
<evidence type="ECO:0000256" key="4">
    <source>
        <dbReference type="ARBA" id="ARBA00013145"/>
    </source>
</evidence>
<dbReference type="EC" id="2.2.1.6" evidence="4 11"/>
<dbReference type="AlphaFoldDB" id="A0A345AI90"/>
<evidence type="ECO:0000256" key="8">
    <source>
        <dbReference type="ARBA" id="ARBA00022842"/>
    </source>
</evidence>
<comment type="catalytic activity">
    <reaction evidence="11">
        <text>2 pyruvate + H(+) = (2S)-2-acetolactate + CO2</text>
        <dbReference type="Rhea" id="RHEA:25249"/>
        <dbReference type="ChEBI" id="CHEBI:15361"/>
        <dbReference type="ChEBI" id="CHEBI:15378"/>
        <dbReference type="ChEBI" id="CHEBI:16526"/>
        <dbReference type="ChEBI" id="CHEBI:58476"/>
        <dbReference type="EC" id="2.2.1.6"/>
    </reaction>
</comment>
<dbReference type="InterPro" id="IPR011766">
    <property type="entry name" value="TPP_enzyme_TPP-bd"/>
</dbReference>
<dbReference type="GO" id="GO:0030976">
    <property type="term" value="F:thiamine pyrophosphate binding"/>
    <property type="evidence" value="ECO:0007669"/>
    <property type="project" value="UniProtKB-UniRule"/>
</dbReference>
<reference evidence="15" key="1">
    <citation type="journal article" date="2018" name="J. Phycol.">
        <title>Organellar genomics: a useful tool to study evolutionary relationships and molecular evolution in Gracilariaceae (Rhodophyta).</title>
        <authorList>
            <person name="Iha C."/>
            <person name="Grassa C.J."/>
            <person name="de M Lyra G."/>
            <person name="Davis C.C."/>
            <person name="Verbruggen H."/>
            <person name="Oliveira M.C."/>
        </authorList>
    </citation>
    <scope>NUCLEOTIDE SEQUENCE</scope>
    <source>
        <strain evidence="15">BG0039</strain>
    </source>
</reference>
<dbReference type="Gene3D" id="3.40.50.970">
    <property type="match status" value="2"/>
</dbReference>
<keyword evidence="8 11" id="KW-0460">Magnesium</keyword>
<evidence type="ECO:0000313" key="15">
    <source>
        <dbReference type="EMBL" id="AXF36126.1"/>
    </source>
</evidence>
<dbReference type="NCBIfam" id="TIGR00118">
    <property type="entry name" value="acolac_lg"/>
    <property type="match status" value="1"/>
</dbReference>
<evidence type="ECO:0000259" key="14">
    <source>
        <dbReference type="Pfam" id="PF02776"/>
    </source>
</evidence>
<comment type="cofactor">
    <cofactor evidence="11">
        <name>Mg(2+)</name>
        <dbReference type="ChEBI" id="CHEBI:18420"/>
    </cofactor>
    <text evidence="11">Binds 1 Mg(2+) ion per subunit.</text>
</comment>
<evidence type="ECO:0000256" key="11">
    <source>
        <dbReference type="RuleBase" id="RU003591"/>
    </source>
</evidence>
<dbReference type="GO" id="GO:0050660">
    <property type="term" value="F:flavin adenine dinucleotide binding"/>
    <property type="evidence" value="ECO:0007669"/>
    <property type="project" value="InterPro"/>
</dbReference>
<dbReference type="UniPathway" id="UPA00049">
    <property type="reaction ID" value="UER00059"/>
</dbReference>
<dbReference type="InterPro" id="IPR029035">
    <property type="entry name" value="DHS-like_NAD/FAD-binding_dom"/>
</dbReference>
<dbReference type="PANTHER" id="PTHR18968:SF13">
    <property type="entry name" value="ACETOLACTATE SYNTHASE CATALYTIC SUBUNIT, MITOCHONDRIAL"/>
    <property type="match status" value="1"/>
</dbReference>
<dbReference type="InterPro" id="IPR029061">
    <property type="entry name" value="THDP-binding"/>
</dbReference>
<evidence type="ECO:0000256" key="6">
    <source>
        <dbReference type="ARBA" id="ARBA00022679"/>
    </source>
</evidence>
<evidence type="ECO:0000256" key="7">
    <source>
        <dbReference type="ARBA" id="ARBA00022723"/>
    </source>
</evidence>
<dbReference type="GO" id="GO:0003984">
    <property type="term" value="F:acetolactate synthase activity"/>
    <property type="evidence" value="ECO:0007669"/>
    <property type="project" value="UniProtKB-EC"/>
</dbReference>
<dbReference type="CDD" id="cd02015">
    <property type="entry name" value="TPP_AHAS"/>
    <property type="match status" value="1"/>
</dbReference>
<feature type="domain" description="Thiamine pyrophosphate enzyme N-terminal TPP-binding" evidence="14">
    <location>
        <begin position="13"/>
        <end position="130"/>
    </location>
</feature>
<dbReference type="UniPathway" id="UPA00047">
    <property type="reaction ID" value="UER00055"/>
</dbReference>
<sequence>MNITSNSKLKEVTGAFALIDSLIRNDVSHVFGYPGGAILPIYDELYRWEEKNLIKHILCRHEQGAAHAADGYARATGKVGICFATSGPGATNLVSGIATAQLDSVPMVLITGQVSRPFIGTDAFQEVDIFGITLPIVKHSYVVRDSRDMSRIVSEAFYIAQHGRPGPVLIDIPKDVGLEKFIYEPLDPNQISVLGCRPLMKPQINQFTKVFNLIYESSQPLLYVGGGSIISGAHDIIKEFAYRFQIPICTTLMGKGIIDENDDLALGMLGMHGTAYANFAVSECDLLIALGARFDDRVTGKLDEFACNAQVIHIDIDPAEVGKNRVPQVAILGDVKEVITELLHSVDYHSNLVFNPEQTRSWKDRIYVWKQQYPLLVPKHVNNLSPQEVINSLSNIQPNAYFTTDVGQHQMWAAQFLNVLPRHWMSSSGLGTMGYGLPAAIGVQIAYPSEKVVCISGDASFQMNLQELATISQYNLPIKIVIINNKWQGMVRQWQQAFYGERYSHSNMEKGTPDFILLAKSFGILGLQLEYRHNMFEVLDRFINHDGPCLLDCKVKEEENCYPMVAPGKSNSQMIGIYKLNKNKGKSVKNIK</sequence>
<keyword evidence="6 11" id="KW-0808">Transferase</keyword>
<keyword evidence="15" id="KW-0150">Chloroplast</keyword>
<dbReference type="InterPro" id="IPR045229">
    <property type="entry name" value="TPP_enz"/>
</dbReference>
<evidence type="ECO:0000259" key="13">
    <source>
        <dbReference type="Pfam" id="PF02775"/>
    </source>
</evidence>
<dbReference type="EMBL" id="MH396063">
    <property type="protein sequence ID" value="AXF36126.1"/>
    <property type="molecule type" value="Genomic_DNA"/>
</dbReference>
<evidence type="ECO:0000256" key="3">
    <source>
        <dbReference type="ARBA" id="ARBA00007812"/>
    </source>
</evidence>
<dbReference type="GO" id="GO:0009097">
    <property type="term" value="P:isoleucine biosynthetic process"/>
    <property type="evidence" value="ECO:0007669"/>
    <property type="project" value="UniProtKB-UniPathway"/>
</dbReference>
<evidence type="ECO:0000256" key="5">
    <source>
        <dbReference type="ARBA" id="ARBA00022605"/>
    </source>
</evidence>
<evidence type="ECO:0000256" key="2">
    <source>
        <dbReference type="ARBA" id="ARBA00005025"/>
    </source>
</evidence>
<accession>A0A345AI90</accession>
<dbReference type="PROSITE" id="PS00187">
    <property type="entry name" value="TPP_ENZYMES"/>
    <property type="match status" value="1"/>
</dbReference>
<dbReference type="InterPro" id="IPR012000">
    <property type="entry name" value="Thiamin_PyroP_enz_cen_dom"/>
</dbReference>
<keyword evidence="9 11" id="KW-0786">Thiamine pyrophosphate</keyword>
<dbReference type="GO" id="GO:0005948">
    <property type="term" value="C:acetolactate synthase complex"/>
    <property type="evidence" value="ECO:0007669"/>
    <property type="project" value="TreeGrafter"/>
</dbReference>